<protein>
    <recommendedName>
        <fullName evidence="2">Dynamin stalk domain-containing protein</fullName>
    </recommendedName>
</protein>
<dbReference type="AlphaFoldDB" id="A0A2V0PBV6"/>
<dbReference type="EMBL" id="BDRX01000063">
    <property type="protein sequence ID" value="GBF95383.1"/>
    <property type="molecule type" value="Genomic_DNA"/>
</dbReference>
<sequence>MQPALSTESALELQRLVAGLLNGLHDAMEGDRLKLMQSNNKVLKEFAGRIVVSRPFFYRKGEQITLADIKRIAEENRVRELPGFLPYRTLDTLIEEEKGRWDLLIDDAADAVAANLEEVLLESVDEFFGRFPAAAVAIRSRLLDVFNSTFDRAKEQLTYLKLMESGCTLTYNEHYLLAARESFSTALRSRYYGVTTVGQAATEHVNAAISALARLGLTGVQREDLFKLVKDDDGVAPFLNMAAATLACHQPAPGSLPLLKPTLHWPPRLPTHCPPGDLQNQQSTRGEGGGSDAATGAGGTPADELLREERHTATRRAGLEAQRRMLRDAQHILNST</sequence>
<feature type="compositionally biased region" description="Gly residues" evidence="1">
    <location>
        <begin position="286"/>
        <end position="299"/>
    </location>
</feature>
<dbReference type="Gene3D" id="1.20.120.1240">
    <property type="entry name" value="Dynamin, middle domain"/>
    <property type="match status" value="1"/>
</dbReference>
<reference evidence="3 4" key="1">
    <citation type="journal article" date="2018" name="Sci. Rep.">
        <title>Raphidocelis subcapitata (=Pseudokirchneriella subcapitata) provides an insight into genome evolution and environmental adaptations in the Sphaeropleales.</title>
        <authorList>
            <person name="Suzuki S."/>
            <person name="Yamaguchi H."/>
            <person name="Nakajima N."/>
            <person name="Kawachi M."/>
        </authorList>
    </citation>
    <scope>NUCLEOTIDE SEQUENCE [LARGE SCALE GENOMIC DNA]</scope>
    <source>
        <strain evidence="3 4">NIES-35</strain>
    </source>
</reference>
<evidence type="ECO:0000313" key="3">
    <source>
        <dbReference type="EMBL" id="GBF95383.1"/>
    </source>
</evidence>
<comment type="caution">
    <text evidence="3">The sequence shown here is derived from an EMBL/GenBank/DDBJ whole genome shotgun (WGS) entry which is preliminary data.</text>
</comment>
<feature type="compositionally biased region" description="Basic and acidic residues" evidence="1">
    <location>
        <begin position="304"/>
        <end position="318"/>
    </location>
</feature>
<evidence type="ECO:0000259" key="2">
    <source>
        <dbReference type="Pfam" id="PF01031"/>
    </source>
</evidence>
<feature type="region of interest" description="Disordered" evidence="1">
    <location>
        <begin position="267"/>
        <end position="318"/>
    </location>
</feature>
<dbReference type="OrthoDB" id="5061070at2759"/>
<feature type="domain" description="Dynamin stalk" evidence="2">
    <location>
        <begin position="42"/>
        <end position="180"/>
    </location>
</feature>
<dbReference type="Pfam" id="PF01031">
    <property type="entry name" value="Dynamin_M"/>
    <property type="match status" value="1"/>
</dbReference>
<accession>A0A2V0PBV6</accession>
<proteinExistence type="predicted"/>
<evidence type="ECO:0000313" key="4">
    <source>
        <dbReference type="Proteomes" id="UP000247498"/>
    </source>
</evidence>
<dbReference type="InterPro" id="IPR000375">
    <property type="entry name" value="Dynamin_stalk"/>
</dbReference>
<dbReference type="STRING" id="307507.A0A2V0PBV6"/>
<dbReference type="Proteomes" id="UP000247498">
    <property type="component" value="Unassembled WGS sequence"/>
</dbReference>
<organism evidence="3 4">
    <name type="scientific">Raphidocelis subcapitata</name>
    <dbReference type="NCBI Taxonomy" id="307507"/>
    <lineage>
        <taxon>Eukaryota</taxon>
        <taxon>Viridiplantae</taxon>
        <taxon>Chlorophyta</taxon>
        <taxon>core chlorophytes</taxon>
        <taxon>Chlorophyceae</taxon>
        <taxon>CS clade</taxon>
        <taxon>Sphaeropleales</taxon>
        <taxon>Selenastraceae</taxon>
        <taxon>Raphidocelis</taxon>
    </lineage>
</organism>
<evidence type="ECO:0000256" key="1">
    <source>
        <dbReference type="SAM" id="MobiDB-lite"/>
    </source>
</evidence>
<dbReference type="InParanoid" id="A0A2V0PBV6"/>
<name>A0A2V0PBV6_9CHLO</name>
<keyword evidence="4" id="KW-1185">Reference proteome</keyword>
<gene>
    <name evidence="3" type="ORF">Rsub_07811</name>
</gene>